<reference evidence="3" key="1">
    <citation type="submission" date="2019-02" db="EMBL/GenBank/DDBJ databases">
        <title>Deep-cultivation of Planctomycetes and their phenomic and genomic characterization uncovers novel biology.</title>
        <authorList>
            <person name="Wiegand S."/>
            <person name="Jogler M."/>
            <person name="Boedeker C."/>
            <person name="Pinto D."/>
            <person name="Vollmers J."/>
            <person name="Rivas-Marin E."/>
            <person name="Kohn T."/>
            <person name="Peeters S.H."/>
            <person name="Heuer A."/>
            <person name="Rast P."/>
            <person name="Oberbeckmann S."/>
            <person name="Bunk B."/>
            <person name="Jeske O."/>
            <person name="Meyerdierks A."/>
            <person name="Storesund J.E."/>
            <person name="Kallscheuer N."/>
            <person name="Luecker S."/>
            <person name="Lage O.M."/>
            <person name="Pohl T."/>
            <person name="Merkel B.J."/>
            <person name="Hornburger P."/>
            <person name="Mueller R.-W."/>
            <person name="Bruemmer F."/>
            <person name="Labrenz M."/>
            <person name="Spormann A.M."/>
            <person name="Op den Camp H."/>
            <person name="Overmann J."/>
            <person name="Amann R."/>
            <person name="Jetten M.S.M."/>
            <person name="Mascher T."/>
            <person name="Medema M.H."/>
            <person name="Devos D.P."/>
            <person name="Kaster A.-K."/>
            <person name="Ovreas L."/>
            <person name="Rohde M."/>
            <person name="Galperin M.Y."/>
            <person name="Jogler C."/>
        </authorList>
    </citation>
    <scope>NUCLEOTIDE SEQUENCE [LARGE SCALE GENOMIC DNA]</scope>
    <source>
        <strain evidence="3">Pan97</strain>
    </source>
</reference>
<feature type="transmembrane region" description="Helical" evidence="1">
    <location>
        <begin position="21"/>
        <end position="39"/>
    </location>
</feature>
<dbReference type="AlphaFoldDB" id="A0A518CEG9"/>
<keyword evidence="1" id="KW-0812">Transmembrane</keyword>
<name>A0A518CEG9_9BACT</name>
<protein>
    <recommendedName>
        <fullName evidence="4">AsmA-like C-terminal domain-containing protein</fullName>
    </recommendedName>
</protein>
<sequence length="1167" mass="124394">MKRDRTDSTETASSWSKLRPLMVVTGLIFLVVMLPSIAAQTPLLAWGVAQGTADLNGKVTVGSASLGWFSPIVLKDVEVVDAEGAPVAEIPSIRVSQSLLSLVGNSANLGTIEINQPVVHVTVSEGKSNLEQLLPVVETPSEAEEGGSSTPRTYRLVVRQGTVHLADGNSSRTWTLEDLAADVDFRDATIPAPCTFSASLRDREQLGVLQGKGALPTGSGEAKFSVVTKGIPLGIAELAAARIGQQIFAQGELNGQVDLVSSPAGPSVLCNLEASGIHMRSLNSARGAGWNDGTLRATGVIGLAGTHAQANQFTLTTDWGQVLVNGRIPTKLTAASSPNASPGQVLGEEPWEIRGTVDIARLANAFPELLQIRDGVQLQEGRVTLNLANHVEMGHSSLQASAVVSNIVAIVNGRHADWQQPLELSAAVSMPGDQLQLDTIACRSSFLTADGKTNGPLTDVRFSIDGNRLAADLSRFVDLKGNQFAGTLEGSLQIQNMGGGRVGLAAVANGTDVKWMQGSQMVFAEPSVQTQMQSTIVLQNAALQQIESANASLQAGSTSLTAQTSGMVIFNEDTVWPIKVQLQGMVDPIWNQLRGLIGFEDFQLGGNGMVLAKLTMGTNQWLIEGVNVDLNDFALVGPATQVHEKKLKVEGNALVDWGAQHFSSKQFTVVGTTISARGTEIDMPLKSGQTASGQLAYRVDLSRGMHWVVPPQWLGQNRVSGEMSGTMTLSSDANGVVLQNSGQIANWELLVPGANPNGTPQPQMQPASVSQQTFSWREANLTYMQSLSLNHNEDALALHECQLSCSALKLSAKGGVSQLSSVGNVSVQGQADYDWAKISPLVAAIVGPQVQIQGQRTSRFQWIGPLWGGADSVANSLTISPAWEAAADVSWQQANLFGIPAGESILNAQLRQGVVQLTANSPELSGGKLTVNTQLLLNAKPMQWQVPPGRVIENVAITPEMCRSWLQYVTPIVADATRVEGRFSLDVERGMFPVEDPIQGESNGVLHIQGAEVRSGPLAQGYVMLARNVEALVKAKPAAAIDQGSASLLTLPPQQVRYRVVKGRVYHENLIVQSGDVRVITSGWVDANQQMQMMAAIPIQDSWVEKAPWLASMRGTALNVPISGSMQQPKIDSQVIEQMTRGMLDNAARGAIQEGINRGLQELFRPR</sequence>
<evidence type="ECO:0000313" key="2">
    <source>
        <dbReference type="EMBL" id="QDU77615.1"/>
    </source>
</evidence>
<gene>
    <name evidence="2" type="ORF">Pan97_46870</name>
</gene>
<dbReference type="Proteomes" id="UP000318626">
    <property type="component" value="Chromosome"/>
</dbReference>
<organism evidence="2 3">
    <name type="scientific">Bremerella volcania</name>
    <dbReference type="NCBI Taxonomy" id="2527984"/>
    <lineage>
        <taxon>Bacteria</taxon>
        <taxon>Pseudomonadati</taxon>
        <taxon>Planctomycetota</taxon>
        <taxon>Planctomycetia</taxon>
        <taxon>Pirellulales</taxon>
        <taxon>Pirellulaceae</taxon>
        <taxon>Bremerella</taxon>
    </lineage>
</organism>
<dbReference type="EMBL" id="CP036289">
    <property type="protein sequence ID" value="QDU77615.1"/>
    <property type="molecule type" value="Genomic_DNA"/>
</dbReference>
<keyword evidence="1" id="KW-0472">Membrane</keyword>
<evidence type="ECO:0008006" key="4">
    <source>
        <dbReference type="Google" id="ProtNLM"/>
    </source>
</evidence>
<dbReference type="RefSeq" id="WP_144976615.1">
    <property type="nucleotide sequence ID" value="NZ_CP036289.1"/>
</dbReference>
<evidence type="ECO:0000313" key="3">
    <source>
        <dbReference type="Proteomes" id="UP000318626"/>
    </source>
</evidence>
<dbReference type="KEGG" id="bvo:Pan97_46870"/>
<dbReference type="OrthoDB" id="244263at2"/>
<proteinExistence type="predicted"/>
<evidence type="ECO:0000256" key="1">
    <source>
        <dbReference type="SAM" id="Phobius"/>
    </source>
</evidence>
<accession>A0A518CEG9</accession>
<keyword evidence="3" id="KW-1185">Reference proteome</keyword>
<keyword evidence="1" id="KW-1133">Transmembrane helix</keyword>